<gene>
    <name evidence="2" type="ORF">GCM10007877_33680</name>
</gene>
<dbReference type="AlphaFoldDB" id="A0AA37WN22"/>
<dbReference type="PROSITE" id="PS50006">
    <property type="entry name" value="FHA_DOMAIN"/>
    <property type="match status" value="1"/>
</dbReference>
<dbReference type="Proteomes" id="UP001156870">
    <property type="component" value="Unassembled WGS sequence"/>
</dbReference>
<dbReference type="CDD" id="cd00060">
    <property type="entry name" value="FHA"/>
    <property type="match status" value="1"/>
</dbReference>
<dbReference type="InterPro" id="IPR008984">
    <property type="entry name" value="SMAD_FHA_dom_sf"/>
</dbReference>
<dbReference type="Gene3D" id="2.60.200.20">
    <property type="match status" value="1"/>
</dbReference>
<dbReference type="RefSeq" id="WP_232592570.1">
    <property type="nucleotide sequence ID" value="NZ_BSPD01000085.1"/>
</dbReference>
<sequence>MAALFNPKINKQEVLHANHTFGRDEKTNTTILVSPSASRNHATIAWDGESWKIKDSSTNGTFIDNHRLPPGRYHPLLQGAKIQFGSIPSETWEVVDTAPPVTGLIPLSDTQPFIPLHDVYLLPIPDHKILLLLSEGGLWQCEANEERFTLQSGDKVGANGLFWQFVDARPCAATAIITPASITNNIKFCFQVSPDEEHVSLKLVVDNLTINLGERNHHYLLLLLAKQRLKDANRGLDVSDQGWIDKELLMRMMKMAEQHINIQVHRFRKQVTKMIPNSSTLQQVIERRPGELRFAYSDIAIEGGFNVQAK</sequence>
<dbReference type="Pfam" id="PF00498">
    <property type="entry name" value="FHA"/>
    <property type="match status" value="1"/>
</dbReference>
<dbReference type="SUPFAM" id="SSF49879">
    <property type="entry name" value="SMAD/FHA domain"/>
    <property type="match status" value="1"/>
</dbReference>
<proteinExistence type="predicted"/>
<dbReference type="InterPro" id="IPR000253">
    <property type="entry name" value="FHA_dom"/>
</dbReference>
<reference evidence="2 3" key="1">
    <citation type="journal article" date="2014" name="Int. J. Syst. Evol. Microbiol.">
        <title>Complete genome sequence of Corynebacterium casei LMG S-19264T (=DSM 44701T), isolated from a smear-ripened cheese.</title>
        <authorList>
            <consortium name="US DOE Joint Genome Institute (JGI-PGF)"/>
            <person name="Walter F."/>
            <person name="Albersmeier A."/>
            <person name="Kalinowski J."/>
            <person name="Ruckert C."/>
        </authorList>
    </citation>
    <scope>NUCLEOTIDE SEQUENCE [LARGE SCALE GENOMIC DNA]</scope>
    <source>
        <strain evidence="2 3">NBRC 110095</strain>
    </source>
</reference>
<feature type="domain" description="FHA" evidence="1">
    <location>
        <begin position="19"/>
        <end position="68"/>
    </location>
</feature>
<dbReference type="PANTHER" id="PTHR23308">
    <property type="entry name" value="NUCLEAR INHIBITOR OF PROTEIN PHOSPHATASE-1"/>
    <property type="match status" value="1"/>
</dbReference>
<organism evidence="2 3">
    <name type="scientific">Marinibactrum halimedae</name>
    <dbReference type="NCBI Taxonomy" id="1444977"/>
    <lineage>
        <taxon>Bacteria</taxon>
        <taxon>Pseudomonadati</taxon>
        <taxon>Pseudomonadota</taxon>
        <taxon>Gammaproteobacteria</taxon>
        <taxon>Cellvibrionales</taxon>
        <taxon>Cellvibrionaceae</taxon>
        <taxon>Marinibactrum</taxon>
    </lineage>
</organism>
<comment type="caution">
    <text evidence="2">The sequence shown here is derived from an EMBL/GenBank/DDBJ whole genome shotgun (WGS) entry which is preliminary data.</text>
</comment>
<evidence type="ECO:0000259" key="1">
    <source>
        <dbReference type="PROSITE" id="PS50006"/>
    </source>
</evidence>
<dbReference type="EMBL" id="BSPD01000085">
    <property type="protein sequence ID" value="GLS27649.1"/>
    <property type="molecule type" value="Genomic_DNA"/>
</dbReference>
<dbReference type="InterPro" id="IPR050923">
    <property type="entry name" value="Cell_Proc_Reg/RNA_Proc"/>
</dbReference>
<evidence type="ECO:0000313" key="3">
    <source>
        <dbReference type="Proteomes" id="UP001156870"/>
    </source>
</evidence>
<protein>
    <submittedName>
        <fullName evidence="2">Phosphopeptide-binding protein</fullName>
    </submittedName>
</protein>
<evidence type="ECO:0000313" key="2">
    <source>
        <dbReference type="EMBL" id="GLS27649.1"/>
    </source>
</evidence>
<name>A0AA37WN22_9GAMM</name>
<accession>A0AA37WN22</accession>
<dbReference type="SMART" id="SM00240">
    <property type="entry name" value="FHA"/>
    <property type="match status" value="1"/>
</dbReference>
<keyword evidence="3" id="KW-1185">Reference proteome</keyword>